<feature type="transmembrane region" description="Helical" evidence="1">
    <location>
        <begin position="214"/>
        <end position="247"/>
    </location>
</feature>
<comment type="caution">
    <text evidence="2">The sequence shown here is derived from an EMBL/GenBank/DDBJ whole genome shotgun (WGS) entry which is preliminary data.</text>
</comment>
<accession>A0A3D2X8Q9</accession>
<feature type="transmembrane region" description="Helical" evidence="1">
    <location>
        <begin position="353"/>
        <end position="372"/>
    </location>
</feature>
<evidence type="ECO:0008006" key="4">
    <source>
        <dbReference type="Google" id="ProtNLM"/>
    </source>
</evidence>
<feature type="transmembrane region" description="Helical" evidence="1">
    <location>
        <begin position="51"/>
        <end position="70"/>
    </location>
</feature>
<feature type="transmembrane region" description="Helical" evidence="1">
    <location>
        <begin position="77"/>
        <end position="98"/>
    </location>
</feature>
<keyword evidence="1" id="KW-0812">Transmembrane</keyword>
<feature type="transmembrane region" description="Helical" evidence="1">
    <location>
        <begin position="187"/>
        <end position="207"/>
    </location>
</feature>
<keyword evidence="1" id="KW-0472">Membrane</keyword>
<keyword evidence="1" id="KW-1133">Transmembrane helix</keyword>
<evidence type="ECO:0000313" key="3">
    <source>
        <dbReference type="Proteomes" id="UP000262969"/>
    </source>
</evidence>
<dbReference type="Proteomes" id="UP000262969">
    <property type="component" value="Unassembled WGS sequence"/>
</dbReference>
<feature type="transmembrane region" description="Helical" evidence="1">
    <location>
        <begin position="403"/>
        <end position="421"/>
    </location>
</feature>
<feature type="transmembrane region" description="Helical" evidence="1">
    <location>
        <begin position="12"/>
        <end position="31"/>
    </location>
</feature>
<feature type="transmembrane region" description="Helical" evidence="1">
    <location>
        <begin position="253"/>
        <end position="271"/>
    </location>
</feature>
<feature type="transmembrane region" description="Helical" evidence="1">
    <location>
        <begin position="138"/>
        <end position="156"/>
    </location>
</feature>
<dbReference type="EMBL" id="DPVV01000332">
    <property type="protein sequence ID" value="HCL02738.1"/>
    <property type="molecule type" value="Genomic_DNA"/>
</dbReference>
<name>A0A3D2X8Q9_9FIRM</name>
<proteinExistence type="predicted"/>
<organism evidence="2 3">
    <name type="scientific">Lachnoclostridium phytofermentans</name>
    <dbReference type="NCBI Taxonomy" id="66219"/>
    <lineage>
        <taxon>Bacteria</taxon>
        <taxon>Bacillati</taxon>
        <taxon>Bacillota</taxon>
        <taxon>Clostridia</taxon>
        <taxon>Lachnospirales</taxon>
        <taxon>Lachnospiraceae</taxon>
    </lineage>
</organism>
<sequence>MIVMLVKILENRLVFLIFAILFKLILDYSYYTYVVEVFSYDGFELNFDIKRYTFIFLLLGCLTLFIPKLLNKISDYFFNIFLFIVIYPLGTLTSLNYNLSIEPFAVNFLSYLFMLLLINLNFSNRMVKFPYIKNGRKIYIFISVIMILYLIVWYFITGAVSNFNLDLSKVYDFRDINSELTNIGVTAYLNSWVYQVFSIALMAYFLLRKKYLSFCLLVGIQVFFFGIAAHKSILFSPLMVLGIYFYLSKTKALSTVPMMLFLLIGFGLILYHFDNHSLLASVLIRRIFFVPASLNFSYFDFFSINSFNYWSDSILSVFQERKYFNSVPQEIGYFLGNNARANNGLVSSGYAQAGYLGVFIYSFILVFVLKILDQLPEKNVPLWFYLVLVITPIRNILLSSDLFIVFLTHGFIVAIIMLILFREKAGKIYG</sequence>
<reference evidence="2 3" key="1">
    <citation type="journal article" date="2018" name="Nat. Biotechnol.">
        <title>A standardized bacterial taxonomy based on genome phylogeny substantially revises the tree of life.</title>
        <authorList>
            <person name="Parks D.H."/>
            <person name="Chuvochina M."/>
            <person name="Waite D.W."/>
            <person name="Rinke C."/>
            <person name="Skarshewski A."/>
            <person name="Chaumeil P.A."/>
            <person name="Hugenholtz P."/>
        </authorList>
    </citation>
    <scope>NUCLEOTIDE SEQUENCE [LARGE SCALE GENOMIC DNA]</scope>
    <source>
        <strain evidence="2">UBA11728</strain>
    </source>
</reference>
<gene>
    <name evidence="2" type="ORF">DHW61_10070</name>
</gene>
<evidence type="ECO:0000313" key="2">
    <source>
        <dbReference type="EMBL" id="HCL02738.1"/>
    </source>
</evidence>
<feature type="transmembrane region" description="Helical" evidence="1">
    <location>
        <begin position="283"/>
        <end position="304"/>
    </location>
</feature>
<feature type="transmembrane region" description="Helical" evidence="1">
    <location>
        <begin position="379"/>
        <end position="397"/>
    </location>
</feature>
<evidence type="ECO:0000256" key="1">
    <source>
        <dbReference type="SAM" id="Phobius"/>
    </source>
</evidence>
<feature type="transmembrane region" description="Helical" evidence="1">
    <location>
        <begin position="104"/>
        <end position="122"/>
    </location>
</feature>
<dbReference type="AlphaFoldDB" id="A0A3D2X8Q9"/>
<protein>
    <recommendedName>
        <fullName evidence="4">O-antigen polymerase</fullName>
    </recommendedName>
</protein>